<dbReference type="FunFam" id="3.30.565.10:FF:000006">
    <property type="entry name" value="Sensor histidine kinase WalK"/>
    <property type="match status" value="1"/>
</dbReference>
<dbReference type="PROSITE" id="PS50110">
    <property type="entry name" value="RESPONSE_REGULATORY"/>
    <property type="match status" value="1"/>
</dbReference>
<comment type="catalytic activity">
    <reaction evidence="1">
        <text>ATP + protein L-histidine = ADP + protein N-phospho-L-histidine.</text>
        <dbReference type="EC" id="2.7.13.3"/>
    </reaction>
</comment>
<dbReference type="InterPro" id="IPR036097">
    <property type="entry name" value="HisK_dim/P_sf"/>
</dbReference>
<dbReference type="SMART" id="SM00388">
    <property type="entry name" value="HisKA"/>
    <property type="match status" value="1"/>
</dbReference>
<dbReference type="AlphaFoldDB" id="A0A549SMX2"/>
<accession>A0A549SMX2</accession>
<keyword evidence="4" id="KW-0808">Transferase</keyword>
<evidence type="ECO:0000256" key="2">
    <source>
        <dbReference type="ARBA" id="ARBA00012438"/>
    </source>
</evidence>
<evidence type="ECO:0000313" key="10">
    <source>
        <dbReference type="EMBL" id="TRL30983.1"/>
    </source>
</evidence>
<name>A0A549SMX2_9HYPH</name>
<dbReference type="InterPro" id="IPR011006">
    <property type="entry name" value="CheY-like_superfamily"/>
</dbReference>
<dbReference type="PANTHER" id="PTHR45339:SF1">
    <property type="entry name" value="HYBRID SIGNAL TRANSDUCTION HISTIDINE KINASE J"/>
    <property type="match status" value="1"/>
</dbReference>
<evidence type="ECO:0000256" key="4">
    <source>
        <dbReference type="ARBA" id="ARBA00022679"/>
    </source>
</evidence>
<dbReference type="Gene3D" id="1.10.287.130">
    <property type="match status" value="1"/>
</dbReference>
<dbReference type="PROSITE" id="PS50109">
    <property type="entry name" value="HIS_KIN"/>
    <property type="match status" value="1"/>
</dbReference>
<gene>
    <name evidence="10" type="ORF">FNA46_24780</name>
</gene>
<evidence type="ECO:0000256" key="7">
    <source>
        <dbReference type="PROSITE-ProRule" id="PRU00169"/>
    </source>
</evidence>
<feature type="domain" description="Response regulatory" evidence="9">
    <location>
        <begin position="564"/>
        <end position="684"/>
    </location>
</feature>
<dbReference type="SMART" id="SM00387">
    <property type="entry name" value="HATPase_c"/>
    <property type="match status" value="1"/>
</dbReference>
<dbReference type="InterPro" id="IPR004358">
    <property type="entry name" value="Sig_transdc_His_kin-like_C"/>
</dbReference>
<dbReference type="Pfam" id="PF00512">
    <property type="entry name" value="HisKA"/>
    <property type="match status" value="1"/>
</dbReference>
<dbReference type="InterPro" id="IPR005467">
    <property type="entry name" value="His_kinase_dom"/>
</dbReference>
<dbReference type="InterPro" id="IPR003661">
    <property type="entry name" value="HisK_dim/P_dom"/>
</dbReference>
<organism evidence="10 11">
    <name type="scientific">Rhizobium straminoryzae</name>
    <dbReference type="NCBI Taxonomy" id="1387186"/>
    <lineage>
        <taxon>Bacteria</taxon>
        <taxon>Pseudomonadati</taxon>
        <taxon>Pseudomonadota</taxon>
        <taxon>Alphaproteobacteria</taxon>
        <taxon>Hyphomicrobiales</taxon>
        <taxon>Rhizobiaceae</taxon>
        <taxon>Rhizobium/Agrobacterium group</taxon>
        <taxon>Rhizobium</taxon>
    </lineage>
</organism>
<dbReference type="InterPro" id="IPR036890">
    <property type="entry name" value="HATPase_C_sf"/>
</dbReference>
<evidence type="ECO:0000256" key="1">
    <source>
        <dbReference type="ARBA" id="ARBA00000085"/>
    </source>
</evidence>
<feature type="domain" description="Histidine kinase" evidence="8">
    <location>
        <begin position="193"/>
        <end position="408"/>
    </location>
</feature>
<dbReference type="SUPFAM" id="SSF52172">
    <property type="entry name" value="CheY-like"/>
    <property type="match status" value="1"/>
</dbReference>
<evidence type="ECO:0000313" key="11">
    <source>
        <dbReference type="Proteomes" id="UP000316801"/>
    </source>
</evidence>
<dbReference type="PANTHER" id="PTHR45339">
    <property type="entry name" value="HYBRID SIGNAL TRANSDUCTION HISTIDINE KINASE J"/>
    <property type="match status" value="1"/>
</dbReference>
<dbReference type="SUPFAM" id="SSF55874">
    <property type="entry name" value="ATPase domain of HSP90 chaperone/DNA topoisomerase II/histidine kinase"/>
    <property type="match status" value="1"/>
</dbReference>
<dbReference type="Pfam" id="PF00072">
    <property type="entry name" value="Response_reg"/>
    <property type="match status" value="1"/>
</dbReference>
<dbReference type="Gene3D" id="3.30.565.10">
    <property type="entry name" value="Histidine kinase-like ATPase, C-terminal domain"/>
    <property type="match status" value="1"/>
</dbReference>
<protein>
    <recommendedName>
        <fullName evidence="2">histidine kinase</fullName>
        <ecNumber evidence="2">2.7.13.3</ecNumber>
    </recommendedName>
</protein>
<evidence type="ECO:0000256" key="5">
    <source>
        <dbReference type="ARBA" id="ARBA00022777"/>
    </source>
</evidence>
<dbReference type="GO" id="GO:0000155">
    <property type="term" value="F:phosphorelay sensor kinase activity"/>
    <property type="evidence" value="ECO:0007669"/>
    <property type="project" value="InterPro"/>
</dbReference>
<proteinExistence type="predicted"/>
<dbReference type="InterPro" id="IPR003594">
    <property type="entry name" value="HATPase_dom"/>
</dbReference>
<dbReference type="CDD" id="cd00156">
    <property type="entry name" value="REC"/>
    <property type="match status" value="1"/>
</dbReference>
<keyword evidence="5" id="KW-0418">Kinase</keyword>
<dbReference type="EC" id="2.7.13.3" evidence="2"/>
<comment type="caution">
    <text evidence="10">The sequence shown here is derived from an EMBL/GenBank/DDBJ whole genome shotgun (WGS) entry which is preliminary data.</text>
</comment>
<keyword evidence="3 7" id="KW-0597">Phosphoprotein</keyword>
<dbReference type="Gene3D" id="3.40.50.2300">
    <property type="match status" value="1"/>
</dbReference>
<sequence>MEPGLGGRGGGQTGEAVARLRWRVIVWACIAEPWGAMEHLVTAGEAIPKADLPSSGQRAVAMEALARSFLESQDLFSAPALVRALNGRILLANRTLARMIAPAIAEGCMPEEVGIGLPHEPLVQPKDIEVLTPQGMLVLWWQDRVVESETSRDVWVFSVARDVTVERAAGQQREEARLHAEEESLAKTRHMATVVHELRTPLTGILGMSHLLEQTSLTLEQKNYINGVHQAGLAMAQLVDDLLDYATLQAGRFRLNSRAENLRQLLESVVEMLAPRAHEKSIEIGATVAFDVPTLMDFDPARLRQVLFNVIGNAVKFTRMGGVLTRVAMDGRDVVITVADTGPGMTREEQQRVFAEFEQAGSASERSGGTGLGLSIATRILREFGGSLSVASEKGRGTTFTIRFPASFVDSGKEGNDRMLLLRSSRVLLIAPAGPAAAATSATIETLGGRCRHVRSLEEAEFTIAQLARQGMAFTDVIIDHRVGGMLASSVAMQSMRRILLVSPEERAAQPWDSFDAWLIRPLREQSLVDVLRGRLGGLAGRLPQDMRIEMRPQPVVPETKRLSVLLAEDDPVSAMMVSAALRKAGHLVEHVSDLAALQRATEAERHPDVIISDIHMPGGDLGEVLSALRGRGTAGKGRSAPVLVLSGDMNEALQQDMLARGACCVLQKPVDPQVLLAELDAVISRCRAG</sequence>
<reference evidence="10 11" key="1">
    <citation type="submission" date="2019-07" db="EMBL/GenBank/DDBJ databases">
        <title>Ln-dependent methylotrophs.</title>
        <authorList>
            <person name="Tani A."/>
        </authorList>
    </citation>
    <scope>NUCLEOTIDE SEQUENCE [LARGE SCALE GENOMIC DNA]</scope>
    <source>
        <strain evidence="10 11">SM12</strain>
    </source>
</reference>
<dbReference type="Proteomes" id="UP000316801">
    <property type="component" value="Unassembled WGS sequence"/>
</dbReference>
<dbReference type="EMBL" id="VJMG01000103">
    <property type="protein sequence ID" value="TRL30983.1"/>
    <property type="molecule type" value="Genomic_DNA"/>
</dbReference>
<dbReference type="PRINTS" id="PR00344">
    <property type="entry name" value="BCTRLSENSOR"/>
</dbReference>
<dbReference type="SUPFAM" id="SSF47384">
    <property type="entry name" value="Homodimeric domain of signal transducing histidine kinase"/>
    <property type="match status" value="1"/>
</dbReference>
<evidence type="ECO:0000259" key="9">
    <source>
        <dbReference type="PROSITE" id="PS50110"/>
    </source>
</evidence>
<feature type="modified residue" description="4-aspartylphosphate" evidence="7">
    <location>
        <position position="614"/>
    </location>
</feature>
<dbReference type="InterPro" id="IPR001789">
    <property type="entry name" value="Sig_transdc_resp-reg_receiver"/>
</dbReference>
<dbReference type="CDD" id="cd00082">
    <property type="entry name" value="HisKA"/>
    <property type="match status" value="1"/>
</dbReference>
<keyword evidence="11" id="KW-1185">Reference proteome</keyword>
<evidence type="ECO:0000256" key="6">
    <source>
        <dbReference type="ARBA" id="ARBA00023012"/>
    </source>
</evidence>
<evidence type="ECO:0000256" key="3">
    <source>
        <dbReference type="ARBA" id="ARBA00022553"/>
    </source>
</evidence>
<evidence type="ECO:0000259" key="8">
    <source>
        <dbReference type="PROSITE" id="PS50109"/>
    </source>
</evidence>
<dbReference type="Pfam" id="PF02518">
    <property type="entry name" value="HATPase_c"/>
    <property type="match status" value="1"/>
</dbReference>
<dbReference type="SMART" id="SM00448">
    <property type="entry name" value="REC"/>
    <property type="match status" value="1"/>
</dbReference>
<keyword evidence="6" id="KW-0902">Two-component regulatory system</keyword>